<protein>
    <recommendedName>
        <fullName evidence="1">Mannosyl-glycoprotein endo-beta-N-acetylglucosamidase-like domain-containing protein</fullName>
    </recommendedName>
</protein>
<evidence type="ECO:0000313" key="3">
    <source>
        <dbReference type="Proteomes" id="UP000078428"/>
    </source>
</evidence>
<dbReference type="PANTHER" id="PTHR40572">
    <property type="entry name" value="PROTEIN BAX"/>
    <property type="match status" value="1"/>
</dbReference>
<accession>A0A178ML38</accession>
<dbReference type="STRING" id="1285242.A6A04_03155"/>
<dbReference type="InterPro" id="IPR002901">
    <property type="entry name" value="MGlyc_endo_b_GlcNAc-like_dom"/>
</dbReference>
<name>A0A178ML38_9PROT</name>
<comment type="caution">
    <text evidence="2">The sequence shown here is derived from an EMBL/GenBank/DDBJ whole genome shotgun (WGS) entry which is preliminary data.</text>
</comment>
<dbReference type="AlphaFoldDB" id="A0A178ML38"/>
<evidence type="ECO:0000259" key="1">
    <source>
        <dbReference type="Pfam" id="PF01832"/>
    </source>
</evidence>
<keyword evidence="3" id="KW-1185">Reference proteome</keyword>
<reference evidence="2 3" key="1">
    <citation type="submission" date="2016-04" db="EMBL/GenBank/DDBJ databases">
        <title>Draft genome sequence of freshwater magnetotactic bacteria Magnetospirillum marisnigri SP-1 and Magnetospirillum moscoviense BB-1.</title>
        <authorList>
            <person name="Koziaeva V."/>
            <person name="Dziuba M.V."/>
            <person name="Ivanov T.M."/>
            <person name="Kuznetsov B."/>
            <person name="Grouzdev D.S."/>
        </authorList>
    </citation>
    <scope>NUCLEOTIDE SEQUENCE [LARGE SCALE GENOMIC DNA]</scope>
    <source>
        <strain evidence="2 3">SP-1</strain>
    </source>
</reference>
<dbReference type="Gene3D" id="1.10.530.10">
    <property type="match status" value="1"/>
</dbReference>
<proteinExistence type="predicted"/>
<feature type="domain" description="Mannosyl-glycoprotein endo-beta-N-acetylglucosamidase-like" evidence="1">
    <location>
        <begin position="145"/>
        <end position="262"/>
    </location>
</feature>
<dbReference type="Pfam" id="PF01832">
    <property type="entry name" value="Glucosaminidase"/>
    <property type="match status" value="1"/>
</dbReference>
<organism evidence="2 3">
    <name type="scientific">Paramagnetospirillum marisnigri</name>
    <dbReference type="NCBI Taxonomy" id="1285242"/>
    <lineage>
        <taxon>Bacteria</taxon>
        <taxon>Pseudomonadati</taxon>
        <taxon>Pseudomonadota</taxon>
        <taxon>Alphaproteobacteria</taxon>
        <taxon>Rhodospirillales</taxon>
        <taxon>Magnetospirillaceae</taxon>
        <taxon>Paramagnetospirillum</taxon>
    </lineage>
</organism>
<dbReference type="Proteomes" id="UP000078428">
    <property type="component" value="Unassembled WGS sequence"/>
</dbReference>
<sequence length="283" mass="31012">MVLQGSRPPVLMAEREVSPVAETATLSREDISSAARLDQAFRRLGYHLDHVGEGGADVPPLFLTQVPDDLDDLPDTDTKKAVFLRVMLPLVLAADEEIANDRARLLELAARKSAGQALSASEARWLDALARRYEVEDGNLKKLLTRVDVVPPSLALAQSAEESGWGTSALVRRSQNLFGHTVEVSRDGTGMRNFTSLYEAVRAYVHNLNTHRAYEDLRKARATARARGMAPDGPALAAALHSYSERGDAYVSTIRALMRRNDLGRFDRARLGRSLPTRLAAAS</sequence>
<evidence type="ECO:0000313" key="2">
    <source>
        <dbReference type="EMBL" id="OAN49319.1"/>
    </source>
</evidence>
<dbReference type="GO" id="GO:0004040">
    <property type="term" value="F:amidase activity"/>
    <property type="evidence" value="ECO:0007669"/>
    <property type="project" value="InterPro"/>
</dbReference>
<dbReference type="PANTHER" id="PTHR40572:SF1">
    <property type="entry name" value="PROTEIN BAX"/>
    <property type="match status" value="1"/>
</dbReference>
<dbReference type="EMBL" id="LWQT01000066">
    <property type="protein sequence ID" value="OAN49319.1"/>
    <property type="molecule type" value="Genomic_DNA"/>
</dbReference>
<dbReference type="InterPro" id="IPR053195">
    <property type="entry name" value="Bax-like"/>
</dbReference>
<gene>
    <name evidence="2" type="ORF">A6A04_03155</name>
</gene>